<evidence type="ECO:0000313" key="2">
    <source>
        <dbReference type="Proteomes" id="UP001432027"/>
    </source>
</evidence>
<organism evidence="1 2">
    <name type="scientific">Pristionchus entomophagus</name>
    <dbReference type="NCBI Taxonomy" id="358040"/>
    <lineage>
        <taxon>Eukaryota</taxon>
        <taxon>Metazoa</taxon>
        <taxon>Ecdysozoa</taxon>
        <taxon>Nematoda</taxon>
        <taxon>Chromadorea</taxon>
        <taxon>Rhabditida</taxon>
        <taxon>Rhabditina</taxon>
        <taxon>Diplogasteromorpha</taxon>
        <taxon>Diplogasteroidea</taxon>
        <taxon>Neodiplogasteridae</taxon>
        <taxon>Pristionchus</taxon>
    </lineage>
</organism>
<dbReference type="EMBL" id="BTSX01000001">
    <property type="protein sequence ID" value="GMS81347.1"/>
    <property type="molecule type" value="Genomic_DNA"/>
</dbReference>
<proteinExistence type="predicted"/>
<keyword evidence="2" id="KW-1185">Reference proteome</keyword>
<name>A0AAV5SFF6_9BILA</name>
<evidence type="ECO:0000313" key="1">
    <source>
        <dbReference type="EMBL" id="GMS81347.1"/>
    </source>
</evidence>
<accession>A0AAV5SFF6</accession>
<dbReference type="Proteomes" id="UP001432027">
    <property type="component" value="Unassembled WGS sequence"/>
</dbReference>
<feature type="non-terminal residue" evidence="1">
    <location>
        <position position="96"/>
    </location>
</feature>
<comment type="caution">
    <text evidence="1">The sequence shown here is derived from an EMBL/GenBank/DDBJ whole genome shotgun (WGS) entry which is preliminary data.</text>
</comment>
<reference evidence="1" key="1">
    <citation type="submission" date="2023-10" db="EMBL/GenBank/DDBJ databases">
        <title>Genome assembly of Pristionchus species.</title>
        <authorList>
            <person name="Yoshida K."/>
            <person name="Sommer R.J."/>
        </authorList>
    </citation>
    <scope>NUCLEOTIDE SEQUENCE</scope>
    <source>
        <strain evidence="1">RS0144</strain>
    </source>
</reference>
<protein>
    <submittedName>
        <fullName evidence="1">Uncharacterized protein</fullName>
    </submittedName>
</protein>
<gene>
    <name evidence="1" type="ORF">PENTCL1PPCAC_3522</name>
</gene>
<sequence length="96" mass="10309">TLHLDVVVQREARVEGVALERATAADARAVDEGALGVQVDQLGDLVLVQILGRLLGVGRESIVVLLDEGVEEGREQRVRLGVRRVDSDARVEVGDS</sequence>
<dbReference type="AlphaFoldDB" id="A0AAV5SFF6"/>
<feature type="non-terminal residue" evidence="1">
    <location>
        <position position="1"/>
    </location>
</feature>